<dbReference type="Proteomes" id="UP000887565">
    <property type="component" value="Unplaced"/>
</dbReference>
<evidence type="ECO:0000259" key="3">
    <source>
        <dbReference type="PROSITE" id="PS50157"/>
    </source>
</evidence>
<organism evidence="4 5">
    <name type="scientific">Romanomermis culicivorax</name>
    <name type="common">Nematode worm</name>
    <dbReference type="NCBI Taxonomy" id="13658"/>
    <lineage>
        <taxon>Eukaryota</taxon>
        <taxon>Metazoa</taxon>
        <taxon>Ecdysozoa</taxon>
        <taxon>Nematoda</taxon>
        <taxon>Enoplea</taxon>
        <taxon>Dorylaimia</taxon>
        <taxon>Mermithida</taxon>
        <taxon>Mermithoidea</taxon>
        <taxon>Mermithidae</taxon>
        <taxon>Romanomermis</taxon>
    </lineage>
</organism>
<feature type="compositionally biased region" description="Polar residues" evidence="2">
    <location>
        <begin position="268"/>
        <end position="278"/>
    </location>
</feature>
<dbReference type="AlphaFoldDB" id="A0A915J726"/>
<evidence type="ECO:0000256" key="1">
    <source>
        <dbReference type="PROSITE-ProRule" id="PRU00042"/>
    </source>
</evidence>
<dbReference type="WBParaSite" id="nRc.2.0.1.t22256-RA">
    <property type="protein sequence ID" value="nRc.2.0.1.t22256-RA"/>
    <property type="gene ID" value="nRc.2.0.1.g22256"/>
</dbReference>
<proteinExistence type="predicted"/>
<dbReference type="InterPro" id="IPR013087">
    <property type="entry name" value="Znf_C2H2_type"/>
</dbReference>
<sequence>MADDKRFLCKRCEGVFSSFNSLKQHVSNIHKLKRFCVFCQEVFYNQSALYRHKLKDHANSSRGNTLKRIKCGQCEEIFSKLIHLCKHLQSLHNISIKIEHFTFVSKEMFNKWKQDVERNGNFAFVKNGIRQSRKFISYTLLCHRSGYFVSMRKTEKVPKALVTNKLNFYCSAFATIRESLENGEIHVECCLNHYGHDRLLRKTESQCTNTVSTETANELIKEAEKLTKILMNGQVRENLSIEPKVAEVVLCKLREVNQILAPSHHGSPASQHCSPTNKLHTRFA</sequence>
<protein>
    <submittedName>
        <fullName evidence="5">C2H2-type domain-containing protein</fullName>
    </submittedName>
</protein>
<keyword evidence="1" id="KW-0862">Zinc</keyword>
<dbReference type="InterPro" id="IPR052797">
    <property type="entry name" value="RegFact_GeneExpr_CellDeath"/>
</dbReference>
<dbReference type="SMART" id="SM00355">
    <property type="entry name" value="ZnF_C2H2"/>
    <property type="match status" value="3"/>
</dbReference>
<keyword evidence="1" id="KW-0479">Metal-binding</keyword>
<dbReference type="PROSITE" id="PS50157">
    <property type="entry name" value="ZINC_FINGER_C2H2_2"/>
    <property type="match status" value="1"/>
</dbReference>
<dbReference type="InterPro" id="IPR036236">
    <property type="entry name" value="Znf_C2H2_sf"/>
</dbReference>
<evidence type="ECO:0000313" key="4">
    <source>
        <dbReference type="Proteomes" id="UP000887565"/>
    </source>
</evidence>
<dbReference type="GO" id="GO:0008270">
    <property type="term" value="F:zinc ion binding"/>
    <property type="evidence" value="ECO:0007669"/>
    <property type="project" value="UniProtKB-KW"/>
</dbReference>
<dbReference type="PROSITE" id="PS00028">
    <property type="entry name" value="ZINC_FINGER_C2H2_1"/>
    <property type="match status" value="3"/>
</dbReference>
<feature type="region of interest" description="Disordered" evidence="2">
    <location>
        <begin position="262"/>
        <end position="284"/>
    </location>
</feature>
<dbReference type="PANTHER" id="PTHR33936">
    <property type="entry name" value="PROTEIN CBG17840"/>
    <property type="match status" value="1"/>
</dbReference>
<dbReference type="SUPFAM" id="SSF57667">
    <property type="entry name" value="beta-beta-alpha zinc fingers"/>
    <property type="match status" value="1"/>
</dbReference>
<reference evidence="5" key="1">
    <citation type="submission" date="2022-11" db="UniProtKB">
        <authorList>
            <consortium name="WormBaseParasite"/>
        </authorList>
    </citation>
    <scope>IDENTIFICATION</scope>
</reference>
<dbReference type="Gene3D" id="3.30.160.60">
    <property type="entry name" value="Classic Zinc Finger"/>
    <property type="match status" value="1"/>
</dbReference>
<dbReference type="PANTHER" id="PTHR33936:SF24">
    <property type="entry name" value="C2H2-TYPE DOMAIN-CONTAINING PROTEIN"/>
    <property type="match status" value="1"/>
</dbReference>
<name>A0A915J726_ROMCU</name>
<accession>A0A915J726</accession>
<feature type="domain" description="C2H2-type" evidence="3">
    <location>
        <begin position="7"/>
        <end position="35"/>
    </location>
</feature>
<evidence type="ECO:0000256" key="2">
    <source>
        <dbReference type="SAM" id="MobiDB-lite"/>
    </source>
</evidence>
<keyword evidence="4" id="KW-1185">Reference proteome</keyword>
<dbReference type="OMA" id="SIICRIN"/>
<evidence type="ECO:0000313" key="5">
    <source>
        <dbReference type="WBParaSite" id="nRc.2.0.1.t22256-RA"/>
    </source>
</evidence>
<keyword evidence="1" id="KW-0863">Zinc-finger</keyword>